<proteinExistence type="predicted"/>
<evidence type="ECO:0000313" key="2">
    <source>
        <dbReference type="EMBL" id="CAH1270788.1"/>
    </source>
</evidence>
<protein>
    <submittedName>
        <fullName evidence="2">Hypp4437 protein</fullName>
    </submittedName>
</protein>
<dbReference type="AlphaFoldDB" id="A0A8K0EVW6"/>
<reference evidence="2" key="1">
    <citation type="submission" date="2022-01" db="EMBL/GenBank/DDBJ databases">
        <authorList>
            <person name="Braso-Vives M."/>
        </authorList>
    </citation>
    <scope>NUCLEOTIDE SEQUENCE</scope>
</reference>
<keyword evidence="3" id="KW-1185">Reference proteome</keyword>
<organism evidence="2 3">
    <name type="scientific">Branchiostoma lanceolatum</name>
    <name type="common">Common lancelet</name>
    <name type="synonym">Amphioxus lanceolatum</name>
    <dbReference type="NCBI Taxonomy" id="7740"/>
    <lineage>
        <taxon>Eukaryota</taxon>
        <taxon>Metazoa</taxon>
        <taxon>Chordata</taxon>
        <taxon>Cephalochordata</taxon>
        <taxon>Leptocardii</taxon>
        <taxon>Amphioxiformes</taxon>
        <taxon>Branchiostomatidae</taxon>
        <taxon>Branchiostoma</taxon>
    </lineage>
</organism>
<gene>
    <name evidence="2" type="primary">Hypp4437</name>
    <name evidence="2" type="ORF">BLAG_LOCUS22972</name>
</gene>
<feature type="transmembrane region" description="Helical" evidence="1">
    <location>
        <begin position="50"/>
        <end position="68"/>
    </location>
</feature>
<evidence type="ECO:0000313" key="3">
    <source>
        <dbReference type="Proteomes" id="UP000838412"/>
    </source>
</evidence>
<keyword evidence="1" id="KW-1133">Transmembrane helix</keyword>
<keyword evidence="1" id="KW-0472">Membrane</keyword>
<evidence type="ECO:0000256" key="1">
    <source>
        <dbReference type="SAM" id="Phobius"/>
    </source>
</evidence>
<dbReference type="Proteomes" id="UP000838412">
    <property type="component" value="Chromosome 7"/>
</dbReference>
<keyword evidence="1" id="KW-0812">Transmembrane</keyword>
<name>A0A8K0EVW6_BRALA</name>
<accession>A0A8K0EVW6</accession>
<dbReference type="EMBL" id="OV696692">
    <property type="protein sequence ID" value="CAH1270788.1"/>
    <property type="molecule type" value="Genomic_DNA"/>
</dbReference>
<sequence length="74" mass="8332">MSDPQLITSPFPEARMFPVNRHDCTAVLPHLTKVQWLTHDKLQLRRKMKLVLPLVLLCLAGAACALTVQDLDVI</sequence>